<dbReference type="InterPro" id="IPR029058">
    <property type="entry name" value="AB_hydrolase_fold"/>
</dbReference>
<feature type="domain" description="Alpha/beta hydrolase fold-3" evidence="2">
    <location>
        <begin position="89"/>
        <end position="296"/>
    </location>
</feature>
<dbReference type="SUPFAM" id="SSF53474">
    <property type="entry name" value="alpha/beta-Hydrolases"/>
    <property type="match status" value="1"/>
</dbReference>
<dbReference type="EMBL" id="KN846973">
    <property type="protein sequence ID" value="KIW77807.1"/>
    <property type="molecule type" value="Genomic_DNA"/>
</dbReference>
<dbReference type="Proteomes" id="UP000053029">
    <property type="component" value="Unassembled WGS sequence"/>
</dbReference>
<accession>A0A0D2EU85</accession>
<evidence type="ECO:0000313" key="4">
    <source>
        <dbReference type="Proteomes" id="UP000053029"/>
    </source>
</evidence>
<dbReference type="PANTHER" id="PTHR48081">
    <property type="entry name" value="AB HYDROLASE SUPERFAMILY PROTEIN C4A8.06C"/>
    <property type="match status" value="1"/>
</dbReference>
<keyword evidence="1" id="KW-0378">Hydrolase</keyword>
<dbReference type="STRING" id="1442368.A0A0D2EU85"/>
<evidence type="ECO:0000259" key="2">
    <source>
        <dbReference type="Pfam" id="PF07859"/>
    </source>
</evidence>
<dbReference type="RefSeq" id="XP_013281615.1">
    <property type="nucleotide sequence ID" value="XM_013426161.1"/>
</dbReference>
<dbReference type="InterPro" id="IPR050300">
    <property type="entry name" value="GDXG_lipolytic_enzyme"/>
</dbReference>
<dbReference type="GeneID" id="25307130"/>
<dbReference type="Pfam" id="PF07859">
    <property type="entry name" value="Abhydrolase_3"/>
    <property type="match status" value="1"/>
</dbReference>
<keyword evidence="4" id="KW-1185">Reference proteome</keyword>
<name>A0A0D2EU85_9EURO</name>
<dbReference type="OrthoDB" id="433474at2759"/>
<dbReference type="InterPro" id="IPR013094">
    <property type="entry name" value="AB_hydrolase_3"/>
</dbReference>
<dbReference type="AlphaFoldDB" id="A0A0D2EU85"/>
<organism evidence="3 4">
    <name type="scientific">Fonsecaea pedrosoi CBS 271.37</name>
    <dbReference type="NCBI Taxonomy" id="1442368"/>
    <lineage>
        <taxon>Eukaryota</taxon>
        <taxon>Fungi</taxon>
        <taxon>Dikarya</taxon>
        <taxon>Ascomycota</taxon>
        <taxon>Pezizomycotina</taxon>
        <taxon>Eurotiomycetes</taxon>
        <taxon>Chaetothyriomycetidae</taxon>
        <taxon>Chaetothyriales</taxon>
        <taxon>Herpotrichiellaceae</taxon>
        <taxon>Fonsecaea</taxon>
    </lineage>
</organism>
<gene>
    <name evidence="3" type="ORF">Z517_07640</name>
</gene>
<reference evidence="3 4" key="1">
    <citation type="submission" date="2015-01" db="EMBL/GenBank/DDBJ databases">
        <title>The Genome Sequence of Fonsecaea pedrosoi CBS 271.37.</title>
        <authorList>
            <consortium name="The Broad Institute Genomics Platform"/>
            <person name="Cuomo C."/>
            <person name="de Hoog S."/>
            <person name="Gorbushina A."/>
            <person name="Stielow B."/>
            <person name="Teixiera M."/>
            <person name="Abouelleil A."/>
            <person name="Chapman S.B."/>
            <person name="Priest M."/>
            <person name="Young S.K."/>
            <person name="Wortman J."/>
            <person name="Nusbaum C."/>
            <person name="Birren B."/>
        </authorList>
    </citation>
    <scope>NUCLEOTIDE SEQUENCE [LARGE SCALE GENOMIC DNA]</scope>
    <source>
        <strain evidence="3 4">CBS 271.37</strain>
    </source>
</reference>
<evidence type="ECO:0000313" key="3">
    <source>
        <dbReference type="EMBL" id="KIW77807.1"/>
    </source>
</evidence>
<evidence type="ECO:0000256" key="1">
    <source>
        <dbReference type="ARBA" id="ARBA00022801"/>
    </source>
</evidence>
<dbReference type="VEuPathDB" id="FungiDB:Z517_07640"/>
<dbReference type="Gene3D" id="3.40.50.1820">
    <property type="entry name" value="alpha/beta hydrolase"/>
    <property type="match status" value="1"/>
</dbReference>
<protein>
    <recommendedName>
        <fullName evidence="2">Alpha/beta hydrolase fold-3 domain-containing protein</fullName>
    </recommendedName>
</protein>
<dbReference type="GO" id="GO:0016787">
    <property type="term" value="F:hydrolase activity"/>
    <property type="evidence" value="ECO:0007669"/>
    <property type="project" value="UniProtKB-KW"/>
</dbReference>
<dbReference type="PANTHER" id="PTHR48081:SF8">
    <property type="entry name" value="ALPHA_BETA HYDROLASE FOLD-3 DOMAIN-CONTAINING PROTEIN-RELATED"/>
    <property type="match status" value="1"/>
</dbReference>
<proteinExistence type="predicted"/>
<dbReference type="HOGENOM" id="CLU_012494_6_1_1"/>
<sequence>MPLALDPEFAKVLEPLLPTLANAPKVAVGDVAGRRQALDTFFGPVYHAYPDPDEVSEEKYHVKSSDGFEVPIYRFIKKGTPTTGSVSAVYYVHGGGYIAMDVAIYRKKIKDLVSRSGVQIFTPDFRLAPEAPYPLPIEDIWAGLQDLSRNAPKYGVDPARIAIMGDSGGGGLAAGLGLKARDEGLSPPLAKQILVYPMVDDRNIKPIEALEPFATWTTDDNITGWQAYLSGKAGAPDVPYYAAAARVPSVEGLPPTYIDVGDLDIFRDEDIEYARRIAAANIQTELHVYPGVPHGFDLVAKDISATVNAMANRVRAIQSI</sequence>